<dbReference type="SUPFAM" id="SSF49303">
    <property type="entry name" value="beta-Galactosidase/glucuronidase domain"/>
    <property type="match status" value="1"/>
</dbReference>
<evidence type="ECO:0000256" key="1">
    <source>
        <dbReference type="ARBA" id="ARBA00007401"/>
    </source>
</evidence>
<name>A0A918TZ72_9BACT</name>
<keyword evidence="4" id="KW-0732">Signal</keyword>
<organism evidence="8 9">
    <name type="scientific">Roseibacillus persicicus</name>
    <dbReference type="NCBI Taxonomy" id="454148"/>
    <lineage>
        <taxon>Bacteria</taxon>
        <taxon>Pseudomonadati</taxon>
        <taxon>Verrucomicrobiota</taxon>
        <taxon>Verrucomicrobiia</taxon>
        <taxon>Verrucomicrobiales</taxon>
        <taxon>Verrucomicrobiaceae</taxon>
        <taxon>Roseibacillus</taxon>
    </lineage>
</organism>
<dbReference type="InterPro" id="IPR008979">
    <property type="entry name" value="Galactose-bd-like_sf"/>
</dbReference>
<protein>
    <submittedName>
        <fullName evidence="8">Hydrolase</fullName>
    </submittedName>
</protein>
<reference evidence="8" key="1">
    <citation type="journal article" date="2014" name="Int. J. Syst. Evol. Microbiol.">
        <title>Complete genome sequence of Corynebacterium casei LMG S-19264T (=DSM 44701T), isolated from a smear-ripened cheese.</title>
        <authorList>
            <consortium name="US DOE Joint Genome Institute (JGI-PGF)"/>
            <person name="Walter F."/>
            <person name="Albersmeier A."/>
            <person name="Kalinowski J."/>
            <person name="Ruckert C."/>
        </authorList>
    </citation>
    <scope>NUCLEOTIDE SEQUENCE</scope>
    <source>
        <strain evidence="8">KCTC 12988</strain>
    </source>
</reference>
<feature type="domain" description="Glycoside hydrolase family 2 immunoglobulin-like beta-sandwich" evidence="5">
    <location>
        <begin position="238"/>
        <end position="339"/>
    </location>
</feature>
<dbReference type="Gene3D" id="3.20.20.80">
    <property type="entry name" value="Glycosidases"/>
    <property type="match status" value="1"/>
</dbReference>
<feature type="signal peptide" evidence="4">
    <location>
        <begin position="1"/>
        <end position="23"/>
    </location>
</feature>
<dbReference type="SUPFAM" id="SSF51445">
    <property type="entry name" value="(Trans)glycosidases"/>
    <property type="match status" value="1"/>
</dbReference>
<sequence>MCKHFHMKFTFAIGLLLIQLPLAADPDLGDHASFAHAMKVETRMVDGAPVVFQYGEARPDFEASEGNEWRSRTNLDGEWQFRFEGQKEERVVQVPHNWEAMEESKFWDQDDTTFENPARFNGAGHYRRVLFCDKKEDRRYRLEFGGVRERARVWVNGKEVAQHEGLGASFSVEVTDELVSGENEVRVKVLRLANHRKGEDGKWREIEGIHTPYPKAPDYWPYAGMTGSVALWEESEVTIRKVQVRTEGNELKGRVVISNRSAKKQEGKITLASSALADGTFERQVSLEPESVRVLEFSETLDSEAGRWSPAEPNLHQLQIRFHGAGEIADGTELRFGLREFGVQGEQLVLNGEPIFLKGVAAYCETEKGAAISREEHREILALAKEAGANFVRLPVRQCDPVVYQLADEMGLMLTGEWGGFWYKEKSMDAQTRDPFSIFQSMGRVAVWDLMNRPSVVLWCTNNECHQFCPEYEPFVKMNRSLVREIDGGMLPVTWAAWHPHFGEPHFEWADVVGFNEYRGAMDSFDDLEPDMKLVREQNPGKPIIIMENGSWAELGRRGKKGQRGTEDWQADLLRRQWEVLRQHTPPLAGYTFWTLKDYRSRKTYTGNRKANGWSGMGMYSEGYEPKMARDVFRELDFTRE</sequence>
<dbReference type="EMBL" id="BMXI01000019">
    <property type="protein sequence ID" value="GHC65571.1"/>
    <property type="molecule type" value="Genomic_DNA"/>
</dbReference>
<comment type="similarity">
    <text evidence="1">Belongs to the glycosyl hydrolase 2 family.</text>
</comment>
<gene>
    <name evidence="8" type="ORF">GCM10007100_36720</name>
</gene>
<dbReference type="InterPro" id="IPR036156">
    <property type="entry name" value="Beta-gal/glucu_dom_sf"/>
</dbReference>
<dbReference type="InterPro" id="IPR051913">
    <property type="entry name" value="GH2_Domain-Containing"/>
</dbReference>
<feature type="domain" description="Glycosyl hydrolases family 2 sugar binding" evidence="7">
    <location>
        <begin position="87"/>
        <end position="233"/>
    </location>
</feature>
<evidence type="ECO:0000256" key="2">
    <source>
        <dbReference type="ARBA" id="ARBA00022801"/>
    </source>
</evidence>
<dbReference type="Pfam" id="PF00703">
    <property type="entry name" value="Glyco_hydro_2"/>
    <property type="match status" value="1"/>
</dbReference>
<evidence type="ECO:0000256" key="4">
    <source>
        <dbReference type="SAM" id="SignalP"/>
    </source>
</evidence>
<accession>A0A918TZ72</accession>
<feature type="chain" id="PRO_5037732527" evidence="4">
    <location>
        <begin position="24"/>
        <end position="641"/>
    </location>
</feature>
<dbReference type="InterPro" id="IPR017853">
    <property type="entry name" value="GH"/>
</dbReference>
<comment type="caution">
    <text evidence="8">The sequence shown here is derived from an EMBL/GenBank/DDBJ whole genome shotgun (WGS) entry which is preliminary data.</text>
</comment>
<evidence type="ECO:0000256" key="3">
    <source>
        <dbReference type="ARBA" id="ARBA00023295"/>
    </source>
</evidence>
<dbReference type="InterPro" id="IPR006102">
    <property type="entry name" value="Ig-like_GH2"/>
</dbReference>
<dbReference type="InterPro" id="IPR006103">
    <property type="entry name" value="Glyco_hydro_2_cat"/>
</dbReference>
<dbReference type="Pfam" id="PF02836">
    <property type="entry name" value="Glyco_hydro_2_C"/>
    <property type="match status" value="1"/>
</dbReference>
<keyword evidence="9" id="KW-1185">Reference proteome</keyword>
<dbReference type="PANTHER" id="PTHR42732:SF1">
    <property type="entry name" value="BETA-MANNOSIDASE"/>
    <property type="match status" value="1"/>
</dbReference>
<reference evidence="8" key="2">
    <citation type="submission" date="2020-09" db="EMBL/GenBank/DDBJ databases">
        <authorList>
            <person name="Sun Q."/>
            <person name="Kim S."/>
        </authorList>
    </citation>
    <scope>NUCLEOTIDE SEQUENCE</scope>
    <source>
        <strain evidence="8">KCTC 12988</strain>
    </source>
</reference>
<dbReference type="GO" id="GO:0005975">
    <property type="term" value="P:carbohydrate metabolic process"/>
    <property type="evidence" value="ECO:0007669"/>
    <property type="project" value="InterPro"/>
</dbReference>
<evidence type="ECO:0000259" key="7">
    <source>
        <dbReference type="Pfam" id="PF02837"/>
    </source>
</evidence>
<feature type="domain" description="Glycoside hydrolase family 2 catalytic" evidence="6">
    <location>
        <begin position="343"/>
        <end position="550"/>
    </location>
</feature>
<evidence type="ECO:0000259" key="5">
    <source>
        <dbReference type="Pfam" id="PF00703"/>
    </source>
</evidence>
<dbReference type="AlphaFoldDB" id="A0A918TZ72"/>
<dbReference type="GO" id="GO:0004553">
    <property type="term" value="F:hydrolase activity, hydrolyzing O-glycosyl compounds"/>
    <property type="evidence" value="ECO:0007669"/>
    <property type="project" value="InterPro"/>
</dbReference>
<dbReference type="Proteomes" id="UP000644507">
    <property type="component" value="Unassembled WGS sequence"/>
</dbReference>
<evidence type="ECO:0000313" key="9">
    <source>
        <dbReference type="Proteomes" id="UP000644507"/>
    </source>
</evidence>
<evidence type="ECO:0000259" key="6">
    <source>
        <dbReference type="Pfam" id="PF02836"/>
    </source>
</evidence>
<dbReference type="InterPro" id="IPR006104">
    <property type="entry name" value="Glyco_hydro_2_N"/>
</dbReference>
<dbReference type="Pfam" id="PF02837">
    <property type="entry name" value="Glyco_hydro_2_N"/>
    <property type="match status" value="1"/>
</dbReference>
<dbReference type="PANTHER" id="PTHR42732">
    <property type="entry name" value="BETA-GALACTOSIDASE"/>
    <property type="match status" value="1"/>
</dbReference>
<dbReference type="InterPro" id="IPR013783">
    <property type="entry name" value="Ig-like_fold"/>
</dbReference>
<keyword evidence="2 8" id="KW-0378">Hydrolase</keyword>
<dbReference type="Gene3D" id="2.60.120.260">
    <property type="entry name" value="Galactose-binding domain-like"/>
    <property type="match status" value="1"/>
</dbReference>
<dbReference type="Gene3D" id="2.60.40.10">
    <property type="entry name" value="Immunoglobulins"/>
    <property type="match status" value="1"/>
</dbReference>
<evidence type="ECO:0000313" key="8">
    <source>
        <dbReference type="EMBL" id="GHC65571.1"/>
    </source>
</evidence>
<keyword evidence="3" id="KW-0326">Glycosidase</keyword>
<dbReference type="SUPFAM" id="SSF49785">
    <property type="entry name" value="Galactose-binding domain-like"/>
    <property type="match status" value="1"/>
</dbReference>
<proteinExistence type="inferred from homology"/>